<evidence type="ECO:0000313" key="3">
    <source>
        <dbReference type="Proteomes" id="UP000323221"/>
    </source>
</evidence>
<keyword evidence="3" id="KW-1185">Reference proteome</keyword>
<dbReference type="CDD" id="cd11614">
    <property type="entry name" value="SAF_CpaB_FlgA_like"/>
    <property type="match status" value="1"/>
</dbReference>
<dbReference type="AlphaFoldDB" id="A0A5M8Q3U6"/>
<proteinExistence type="predicted"/>
<evidence type="ECO:0008006" key="4">
    <source>
        <dbReference type="Google" id="ProtNLM"/>
    </source>
</evidence>
<keyword evidence="1" id="KW-0472">Membrane</keyword>
<accession>A0A5M8Q3U6</accession>
<keyword evidence="1" id="KW-1133">Transmembrane helix</keyword>
<reference evidence="2 3" key="1">
    <citation type="submission" date="2019-08" db="EMBL/GenBank/DDBJ databases">
        <title>Agrococcus lahaulensis sp. nov., isolated from a cold desert of the Indian Himalayas.</title>
        <authorList>
            <person name="Qu J.H."/>
        </authorList>
    </citation>
    <scope>NUCLEOTIDE SEQUENCE [LARGE SCALE GENOMIC DNA]</scope>
    <source>
        <strain evidence="2 3">NS18</strain>
    </source>
</reference>
<gene>
    <name evidence="2" type="ORF">FQ330_12605</name>
</gene>
<comment type="caution">
    <text evidence="2">The sequence shown here is derived from an EMBL/GenBank/DDBJ whole genome shotgun (WGS) entry which is preliminary data.</text>
</comment>
<dbReference type="EMBL" id="VOIR01000018">
    <property type="protein sequence ID" value="KAA6430557.1"/>
    <property type="molecule type" value="Genomic_DNA"/>
</dbReference>
<sequence>MAARRTWMDPRLVIGVVLVLASLAGVWLVVQESSRTERAWSATRTLLPGETIGAGDVEPVDVRLPQSHAHYLDASHDPVGLVVASTVGQGEVLPVRAVGTAASEDRAAVVIDVEGALPRSVRAGAIVDVWTAAPADDGFAAPDVLVDGAVVVGLLEDEGILATSGAQLELLVPRDETARLLEAVSNQHALSVVPLTQPVEAAP</sequence>
<dbReference type="Proteomes" id="UP000323221">
    <property type="component" value="Unassembled WGS sequence"/>
</dbReference>
<dbReference type="OrthoDB" id="5083100at2"/>
<dbReference type="RefSeq" id="WP_146358036.1">
    <property type="nucleotide sequence ID" value="NZ_VOIR01000018.1"/>
</dbReference>
<feature type="transmembrane region" description="Helical" evidence="1">
    <location>
        <begin position="12"/>
        <end position="30"/>
    </location>
</feature>
<name>A0A5M8Q3U6_9MICO</name>
<keyword evidence="1" id="KW-0812">Transmembrane</keyword>
<organism evidence="2 3">
    <name type="scientific">Agrococcus sediminis</name>
    <dbReference type="NCBI Taxonomy" id="2599924"/>
    <lineage>
        <taxon>Bacteria</taxon>
        <taxon>Bacillati</taxon>
        <taxon>Actinomycetota</taxon>
        <taxon>Actinomycetes</taxon>
        <taxon>Micrococcales</taxon>
        <taxon>Microbacteriaceae</taxon>
        <taxon>Agrococcus</taxon>
    </lineage>
</organism>
<evidence type="ECO:0000313" key="2">
    <source>
        <dbReference type="EMBL" id="KAA6430557.1"/>
    </source>
</evidence>
<evidence type="ECO:0000256" key="1">
    <source>
        <dbReference type="SAM" id="Phobius"/>
    </source>
</evidence>
<protein>
    <recommendedName>
        <fullName evidence="4">SAF domain-containing protein</fullName>
    </recommendedName>
</protein>